<dbReference type="SUPFAM" id="SSF50494">
    <property type="entry name" value="Trypsin-like serine proteases"/>
    <property type="match status" value="1"/>
</dbReference>
<dbReference type="PANTHER" id="PTHR45980">
    <property type="match status" value="1"/>
</dbReference>
<keyword evidence="1" id="KW-0175">Coiled coil</keyword>
<dbReference type="InterPro" id="IPR009003">
    <property type="entry name" value="Peptidase_S1_PA"/>
</dbReference>
<sequence>MLSAKVVNQNCIINNDITIDFDSSPGIAKWKTMRLASAEEKAALLSLMPAKLLKLPSVEEWFNMLCTADLLTVEGDEFWLDISPMEFRELPALQDAVTIIGNPIGGTRYLLQVGLLHIDATINSGNSGGPSFNDKGKCVDIAFQSLKDDDAENIRYVIPTPQIMHFIQDYEKNGSYTGFPILGIEWQKMKNPDLRKCSTDESRCYGYTLDGQWRSRDAVVVYEMFNGGFEMLSLSTLHFLKFPENSFEVLKLLENNMEVLKIMENKLESMKILENKLESLKLHENQLVNGLIIDAIKRILYAAKEDPSIVEEAQAMLLNQEKQLN</sequence>
<name>A0ABQ5CUU8_9ASTR</name>
<evidence type="ECO:0000256" key="1">
    <source>
        <dbReference type="SAM" id="Coils"/>
    </source>
</evidence>
<protein>
    <submittedName>
        <fullName evidence="2">Protease Do-like protein 9</fullName>
    </submittedName>
</protein>
<feature type="coiled-coil region" evidence="1">
    <location>
        <begin position="250"/>
        <end position="283"/>
    </location>
</feature>
<evidence type="ECO:0000313" key="3">
    <source>
        <dbReference type="Proteomes" id="UP001151760"/>
    </source>
</evidence>
<organism evidence="2 3">
    <name type="scientific">Tanacetum coccineum</name>
    <dbReference type="NCBI Taxonomy" id="301880"/>
    <lineage>
        <taxon>Eukaryota</taxon>
        <taxon>Viridiplantae</taxon>
        <taxon>Streptophyta</taxon>
        <taxon>Embryophyta</taxon>
        <taxon>Tracheophyta</taxon>
        <taxon>Spermatophyta</taxon>
        <taxon>Magnoliopsida</taxon>
        <taxon>eudicotyledons</taxon>
        <taxon>Gunneridae</taxon>
        <taxon>Pentapetalae</taxon>
        <taxon>asterids</taxon>
        <taxon>campanulids</taxon>
        <taxon>Asterales</taxon>
        <taxon>Asteraceae</taxon>
        <taxon>Asteroideae</taxon>
        <taxon>Anthemideae</taxon>
        <taxon>Anthemidinae</taxon>
        <taxon>Tanacetum</taxon>
    </lineage>
</organism>
<accession>A0ABQ5CUU8</accession>
<evidence type="ECO:0000313" key="2">
    <source>
        <dbReference type="EMBL" id="GJT30247.1"/>
    </source>
</evidence>
<comment type="caution">
    <text evidence="2">The sequence shown here is derived from an EMBL/GenBank/DDBJ whole genome shotgun (WGS) entry which is preliminary data.</text>
</comment>
<gene>
    <name evidence="2" type="ORF">Tco_0910522</name>
</gene>
<proteinExistence type="predicted"/>
<reference evidence="2" key="1">
    <citation type="journal article" date="2022" name="Int. J. Mol. Sci.">
        <title>Draft Genome of Tanacetum Coccineum: Genomic Comparison of Closely Related Tanacetum-Family Plants.</title>
        <authorList>
            <person name="Yamashiro T."/>
            <person name="Shiraishi A."/>
            <person name="Nakayama K."/>
            <person name="Satake H."/>
        </authorList>
    </citation>
    <scope>NUCLEOTIDE SEQUENCE</scope>
</reference>
<dbReference type="EMBL" id="BQNB010014609">
    <property type="protein sequence ID" value="GJT30247.1"/>
    <property type="molecule type" value="Genomic_DNA"/>
</dbReference>
<dbReference type="Gene3D" id="2.40.10.10">
    <property type="entry name" value="Trypsin-like serine proteases"/>
    <property type="match status" value="1"/>
</dbReference>
<dbReference type="PANTHER" id="PTHR45980:SF18">
    <property type="entry name" value="PROTEASE DO-LIKE 9"/>
    <property type="match status" value="1"/>
</dbReference>
<dbReference type="InterPro" id="IPR043504">
    <property type="entry name" value="Peptidase_S1_PA_chymotrypsin"/>
</dbReference>
<reference evidence="2" key="2">
    <citation type="submission" date="2022-01" db="EMBL/GenBank/DDBJ databases">
        <authorList>
            <person name="Yamashiro T."/>
            <person name="Shiraishi A."/>
            <person name="Satake H."/>
            <person name="Nakayama K."/>
        </authorList>
    </citation>
    <scope>NUCLEOTIDE SEQUENCE</scope>
</reference>
<dbReference type="Proteomes" id="UP001151760">
    <property type="component" value="Unassembled WGS sequence"/>
</dbReference>
<keyword evidence="3" id="KW-1185">Reference proteome</keyword>